<evidence type="ECO:0008006" key="5">
    <source>
        <dbReference type="Google" id="ProtNLM"/>
    </source>
</evidence>
<dbReference type="AlphaFoldDB" id="A0A2M6WED7"/>
<evidence type="ECO:0000313" key="3">
    <source>
        <dbReference type="EMBL" id="PIT91157.1"/>
    </source>
</evidence>
<dbReference type="Proteomes" id="UP000228809">
    <property type="component" value="Unassembled WGS sequence"/>
</dbReference>
<name>A0A2M6WED7_9BACT</name>
<gene>
    <name evidence="3" type="ORF">COU17_01800</name>
</gene>
<evidence type="ECO:0000256" key="1">
    <source>
        <dbReference type="SAM" id="MobiDB-lite"/>
    </source>
</evidence>
<feature type="signal peptide" evidence="2">
    <location>
        <begin position="1"/>
        <end position="22"/>
    </location>
</feature>
<protein>
    <recommendedName>
        <fullName evidence="5">DUF5667 domain-containing protein</fullName>
    </recommendedName>
</protein>
<proteinExistence type="predicted"/>
<dbReference type="EMBL" id="PFBJ01000008">
    <property type="protein sequence ID" value="PIT91157.1"/>
    <property type="molecule type" value="Genomic_DNA"/>
</dbReference>
<comment type="caution">
    <text evidence="3">The sequence shown here is derived from an EMBL/GenBank/DDBJ whole genome shotgun (WGS) entry which is preliminary data.</text>
</comment>
<sequence>MLTAIALVLSGTLLLGVKSASAQEVNASAEANVRADFANPLERIKSVRDTVLNRTQERRDASEERRAEMRHNATTTRADIEERREAALENRAEAKARLEVRAQERILAFVERMVHRMEAAIERLLTLAERVESRITKFEERGLDMTEPRRLLSLSIDASAEASASLTEAEAAVRVMIDSDTPRNKYPEVKALFRETVKKIRDAHQALVEVIRSIKAEVSVQSDADASIDTIE</sequence>
<evidence type="ECO:0000256" key="2">
    <source>
        <dbReference type="SAM" id="SignalP"/>
    </source>
</evidence>
<feature type="region of interest" description="Disordered" evidence="1">
    <location>
        <begin position="55"/>
        <end position="77"/>
    </location>
</feature>
<reference evidence="4" key="1">
    <citation type="submission" date="2017-09" db="EMBL/GenBank/DDBJ databases">
        <title>Depth-based differentiation of microbial function through sediment-hosted aquifers and enrichment of novel symbionts in the deep terrestrial subsurface.</title>
        <authorList>
            <person name="Probst A.J."/>
            <person name="Ladd B."/>
            <person name="Jarett J.K."/>
            <person name="Geller-Mcgrath D.E."/>
            <person name="Sieber C.M.K."/>
            <person name="Emerson J.B."/>
            <person name="Anantharaman K."/>
            <person name="Thomas B.C."/>
            <person name="Malmstrom R."/>
            <person name="Stieglmeier M."/>
            <person name="Klingl A."/>
            <person name="Woyke T."/>
            <person name="Ryan C.M."/>
            <person name="Banfield J.F."/>
        </authorList>
    </citation>
    <scope>NUCLEOTIDE SEQUENCE [LARGE SCALE GENOMIC DNA]</scope>
</reference>
<feature type="compositionally biased region" description="Basic and acidic residues" evidence="1">
    <location>
        <begin position="55"/>
        <end position="71"/>
    </location>
</feature>
<evidence type="ECO:0000313" key="4">
    <source>
        <dbReference type="Proteomes" id="UP000228809"/>
    </source>
</evidence>
<feature type="chain" id="PRO_5014740404" description="DUF5667 domain-containing protein" evidence="2">
    <location>
        <begin position="23"/>
        <end position="232"/>
    </location>
</feature>
<accession>A0A2M6WED7</accession>
<keyword evidence="2" id="KW-0732">Signal</keyword>
<organism evidence="3 4">
    <name type="scientific">Candidatus Kaiserbacteria bacterium CG10_big_fil_rev_8_21_14_0_10_49_17</name>
    <dbReference type="NCBI Taxonomy" id="1974609"/>
    <lineage>
        <taxon>Bacteria</taxon>
        <taxon>Candidatus Kaiseribacteriota</taxon>
    </lineage>
</organism>